<feature type="transmembrane region" description="Helical" evidence="1">
    <location>
        <begin position="105"/>
        <end position="123"/>
    </location>
</feature>
<keyword evidence="1" id="KW-0812">Transmembrane</keyword>
<accession>A0ABV8PT65</accession>
<keyword evidence="1" id="KW-1133">Transmembrane helix</keyword>
<evidence type="ECO:0000256" key="1">
    <source>
        <dbReference type="SAM" id="Phobius"/>
    </source>
</evidence>
<protein>
    <recommendedName>
        <fullName evidence="4">Rod shape-determining protein MreD</fullName>
    </recommendedName>
</protein>
<organism evidence="2 3">
    <name type="scientific">Parasediminibacterium paludis</name>
    <dbReference type="NCBI Taxonomy" id="908966"/>
    <lineage>
        <taxon>Bacteria</taxon>
        <taxon>Pseudomonadati</taxon>
        <taxon>Bacteroidota</taxon>
        <taxon>Chitinophagia</taxon>
        <taxon>Chitinophagales</taxon>
        <taxon>Chitinophagaceae</taxon>
        <taxon>Parasediminibacterium</taxon>
    </lineage>
</organism>
<comment type="caution">
    <text evidence="2">The sequence shown here is derived from an EMBL/GenBank/DDBJ whole genome shotgun (WGS) entry which is preliminary data.</text>
</comment>
<dbReference type="Proteomes" id="UP001595906">
    <property type="component" value="Unassembled WGS sequence"/>
</dbReference>
<evidence type="ECO:0008006" key="4">
    <source>
        <dbReference type="Google" id="ProtNLM"/>
    </source>
</evidence>
<feature type="transmembrane region" description="Helical" evidence="1">
    <location>
        <begin position="42"/>
        <end position="59"/>
    </location>
</feature>
<evidence type="ECO:0000313" key="2">
    <source>
        <dbReference type="EMBL" id="MFC4230435.1"/>
    </source>
</evidence>
<reference evidence="3" key="1">
    <citation type="journal article" date="2019" name="Int. J. Syst. Evol. Microbiol.">
        <title>The Global Catalogue of Microorganisms (GCM) 10K type strain sequencing project: providing services to taxonomists for standard genome sequencing and annotation.</title>
        <authorList>
            <consortium name="The Broad Institute Genomics Platform"/>
            <consortium name="The Broad Institute Genome Sequencing Center for Infectious Disease"/>
            <person name="Wu L."/>
            <person name="Ma J."/>
        </authorList>
    </citation>
    <scope>NUCLEOTIDE SEQUENCE [LARGE SCALE GENOMIC DNA]</scope>
    <source>
        <strain evidence="3">CECT 8010</strain>
    </source>
</reference>
<sequence>MQQYRQPFLALLGITVVITVTDLAIKGGLFNTTLLSEPLKNSIQIVLLGLVFIIGRWGLQDKERLLRYQWYQILYILSILVCIIAAIVDYALYDVLHFTEHHSLKLLKHVLMSPIFYLAFIFIDKLVPTKQ</sequence>
<feature type="transmembrane region" description="Helical" evidence="1">
    <location>
        <begin position="7"/>
        <end position="30"/>
    </location>
</feature>
<dbReference type="RefSeq" id="WP_379011584.1">
    <property type="nucleotide sequence ID" value="NZ_JBHSDC010000002.1"/>
</dbReference>
<name>A0ABV8PT65_9BACT</name>
<keyword evidence="3" id="KW-1185">Reference proteome</keyword>
<gene>
    <name evidence="2" type="ORF">ACFOW1_00930</name>
</gene>
<evidence type="ECO:0000313" key="3">
    <source>
        <dbReference type="Proteomes" id="UP001595906"/>
    </source>
</evidence>
<dbReference type="EMBL" id="JBHSDC010000002">
    <property type="protein sequence ID" value="MFC4230435.1"/>
    <property type="molecule type" value="Genomic_DNA"/>
</dbReference>
<keyword evidence="1" id="KW-0472">Membrane</keyword>
<feature type="transmembrane region" description="Helical" evidence="1">
    <location>
        <begin position="71"/>
        <end position="93"/>
    </location>
</feature>
<proteinExistence type="predicted"/>